<sequence length="583" mass="65574">MYHRKELRDFNPGTRTIVVEWIRLTTVPRTPTKGGDTPMIRFSDADPEAQADCGSKEPSDRPRRTDQQIGRSDKADPAVERGRYDPGIIQRRELFDLDLDVTQTTSRDLFQTLKILVGEVPQSPDPLPLTTTDAVDSLTLSSHYASAAEDGSDTSSEPPRRISLEPSGASMLESRSKIRRSSPAKSSHHDNGSASTDHATVIESSDRSVGTLQKFFNAAMDRYLAKERETNKDPASTRPQHQGSQDVEMESIRSSDHGSRWKYDSDNVDFPTSAQATVPPLLLYPQRVRISAISDLKEFTDKDQDEDRARAWISKVKSAFKRDQASDDEKCLTFVDLLAGSAKNWYRQRRRSTRNYWSDLLRGFQIQYGGLGVSVATQYYHTRPRSDASPLDYLYRLNVAGLRAKPKIKDGSAKGRRQHVDHYIETLEDQDLAERLNLLRLTDAEDLEEVFGARDRAKNHQKKAAFGSSKSQPTPPPLLLRAIQILDNDSGSGCESDGSAGSDSDIDSHSRIFLAANEDATPKIEKESMNLDPRLPDRDHNHQDHNSKIHGIGFNRDRCSHCGSRKYLDLGCWRPSKISEHQR</sequence>
<evidence type="ECO:0008006" key="4">
    <source>
        <dbReference type="Google" id="ProtNLM"/>
    </source>
</evidence>
<accession>A0A225W0N1</accession>
<feature type="region of interest" description="Disordered" evidence="1">
    <location>
        <begin position="454"/>
        <end position="476"/>
    </location>
</feature>
<dbReference type="Proteomes" id="UP000198211">
    <property type="component" value="Unassembled WGS sequence"/>
</dbReference>
<reference evidence="3" key="1">
    <citation type="submission" date="2017-03" db="EMBL/GenBank/DDBJ databases">
        <title>Phytopthora megakarya and P. palmivora, two closely related causual agents of cacao black pod achieved similar genome size and gene model numbers by different mechanisms.</title>
        <authorList>
            <person name="Ali S."/>
            <person name="Shao J."/>
            <person name="Larry D.J."/>
            <person name="Kronmiller B."/>
            <person name="Shen D."/>
            <person name="Strem M.D."/>
            <person name="Melnick R.L."/>
            <person name="Guiltinan M.J."/>
            <person name="Tyler B.M."/>
            <person name="Meinhardt L.W."/>
            <person name="Bailey B.A."/>
        </authorList>
    </citation>
    <scope>NUCLEOTIDE SEQUENCE [LARGE SCALE GENOMIC DNA]</scope>
    <source>
        <strain evidence="3">zdho120</strain>
    </source>
</reference>
<evidence type="ECO:0000313" key="2">
    <source>
        <dbReference type="EMBL" id="OWZ10924.1"/>
    </source>
</evidence>
<feature type="compositionally biased region" description="Basic and acidic residues" evidence="1">
    <location>
        <begin position="54"/>
        <end position="85"/>
    </location>
</feature>
<feature type="region of interest" description="Disordered" evidence="1">
    <location>
        <begin position="228"/>
        <end position="260"/>
    </location>
</feature>
<dbReference type="EMBL" id="NBNE01002284">
    <property type="protein sequence ID" value="OWZ10924.1"/>
    <property type="molecule type" value="Genomic_DNA"/>
</dbReference>
<organism evidence="2 3">
    <name type="scientific">Phytophthora megakarya</name>
    <dbReference type="NCBI Taxonomy" id="4795"/>
    <lineage>
        <taxon>Eukaryota</taxon>
        <taxon>Sar</taxon>
        <taxon>Stramenopiles</taxon>
        <taxon>Oomycota</taxon>
        <taxon>Peronosporomycetes</taxon>
        <taxon>Peronosporales</taxon>
        <taxon>Peronosporaceae</taxon>
        <taxon>Phytophthora</taxon>
    </lineage>
</organism>
<dbReference type="AlphaFoldDB" id="A0A225W0N1"/>
<evidence type="ECO:0000313" key="3">
    <source>
        <dbReference type="Proteomes" id="UP000198211"/>
    </source>
</evidence>
<feature type="compositionally biased region" description="Basic and acidic residues" evidence="1">
    <location>
        <begin position="250"/>
        <end position="260"/>
    </location>
</feature>
<feature type="region of interest" description="Disordered" evidence="1">
    <location>
        <begin position="530"/>
        <end position="549"/>
    </location>
</feature>
<gene>
    <name evidence="2" type="ORF">PHMEG_00016132</name>
</gene>
<name>A0A225W0N1_9STRA</name>
<comment type="caution">
    <text evidence="2">The sequence shown here is derived from an EMBL/GenBank/DDBJ whole genome shotgun (WGS) entry which is preliminary data.</text>
</comment>
<feature type="compositionally biased region" description="Polar residues" evidence="1">
    <location>
        <begin position="233"/>
        <end position="245"/>
    </location>
</feature>
<feature type="region of interest" description="Disordered" evidence="1">
    <location>
        <begin position="28"/>
        <end position="85"/>
    </location>
</feature>
<proteinExistence type="predicted"/>
<keyword evidence="3" id="KW-1185">Reference proteome</keyword>
<protein>
    <recommendedName>
        <fullName evidence="4">Eukaryotic/viral aspartic protease</fullName>
    </recommendedName>
</protein>
<feature type="region of interest" description="Disordered" evidence="1">
    <location>
        <begin position="145"/>
        <end position="204"/>
    </location>
</feature>
<evidence type="ECO:0000256" key="1">
    <source>
        <dbReference type="SAM" id="MobiDB-lite"/>
    </source>
</evidence>
<feature type="compositionally biased region" description="Basic and acidic residues" evidence="1">
    <location>
        <begin position="530"/>
        <end position="547"/>
    </location>
</feature>